<organism evidence="2 3">
    <name type="scientific">Ancylobacter radicis</name>
    <dbReference type="NCBI Taxonomy" id="2836179"/>
    <lineage>
        <taxon>Bacteria</taxon>
        <taxon>Pseudomonadati</taxon>
        <taxon>Pseudomonadota</taxon>
        <taxon>Alphaproteobacteria</taxon>
        <taxon>Hyphomicrobiales</taxon>
        <taxon>Xanthobacteraceae</taxon>
        <taxon>Ancylobacter</taxon>
    </lineage>
</organism>
<dbReference type="Proteomes" id="UP001166585">
    <property type="component" value="Unassembled WGS sequence"/>
</dbReference>
<comment type="caution">
    <text evidence="2">The sequence shown here is derived from an EMBL/GenBank/DDBJ whole genome shotgun (WGS) entry which is preliminary data.</text>
</comment>
<dbReference type="EMBL" id="JAHCQH010000012">
    <property type="protein sequence ID" value="MBS9476081.1"/>
    <property type="molecule type" value="Genomic_DNA"/>
</dbReference>
<accession>A0ABS5R392</accession>
<evidence type="ECO:0000256" key="1">
    <source>
        <dbReference type="SAM" id="Phobius"/>
    </source>
</evidence>
<keyword evidence="1" id="KW-0472">Membrane</keyword>
<name>A0ABS5R392_9HYPH</name>
<gene>
    <name evidence="2" type="ORF">KIP89_03060</name>
</gene>
<protein>
    <submittedName>
        <fullName evidence="2">Uncharacterized protein</fullName>
    </submittedName>
</protein>
<proteinExistence type="predicted"/>
<feature type="transmembrane region" description="Helical" evidence="1">
    <location>
        <begin position="284"/>
        <end position="306"/>
    </location>
</feature>
<keyword evidence="3" id="KW-1185">Reference proteome</keyword>
<sequence>MKFDIAAKIVEQSQKAWVVHAGKAQRHYDIFRDNELVFLEVPYIQLNNSRLRTGAGIRRAIRQSIDLRRYNETTGISEPTRQFEDYASGSFSEKSLQALVGSINRIYSQAKVGDIVIVPGREAVDGITQPVVRFGEIAAPFSDEDIFESGEGSIAKVPFRRVRWLNTVPRKQLTVRLERRIGKPPAVRQITIDRDAEELLGLVYESYIFHGNSNSVIFADRYDGSDFVVLNRSSEIIAFLVSAHAKLSLGRDHNFRVSDLEEFTERHFSDASISNIEVDFASPGYWRIIGASVSLGAFVALGVAVLTSGMSVADMQGGIEVMNSVSPDGTAADLQESMNILLQSIDSIQLEKVAEQAARARDTIGLQSPTRVVP</sequence>
<keyword evidence="1" id="KW-1133">Transmembrane helix</keyword>
<keyword evidence="1" id="KW-0812">Transmembrane</keyword>
<evidence type="ECO:0000313" key="3">
    <source>
        <dbReference type="Proteomes" id="UP001166585"/>
    </source>
</evidence>
<reference evidence="2" key="1">
    <citation type="submission" date="2021-05" db="EMBL/GenBank/DDBJ databases">
        <authorList>
            <person name="Sun Q."/>
            <person name="Inoue M."/>
        </authorList>
    </citation>
    <scope>NUCLEOTIDE SEQUENCE</scope>
    <source>
        <strain evidence="2">VKM B-3255</strain>
    </source>
</reference>
<evidence type="ECO:0000313" key="2">
    <source>
        <dbReference type="EMBL" id="MBS9476081.1"/>
    </source>
</evidence>
<dbReference type="RefSeq" id="WP_213753928.1">
    <property type="nucleotide sequence ID" value="NZ_JAHCQH010000012.1"/>
</dbReference>